<dbReference type="WBParaSite" id="nRc.2.0.1.t06338-RA">
    <property type="protein sequence ID" value="nRc.2.0.1.t06338-RA"/>
    <property type="gene ID" value="nRc.2.0.1.g06338"/>
</dbReference>
<accession>A0A915HY30</accession>
<name>A0A915HY30_ROMCU</name>
<evidence type="ECO:0000313" key="2">
    <source>
        <dbReference type="WBParaSite" id="nRc.2.0.1.t06338-RA"/>
    </source>
</evidence>
<proteinExistence type="predicted"/>
<dbReference type="AlphaFoldDB" id="A0A915HY30"/>
<sequence length="380" mass="42921">PVILPTSTKPKSIFLVEVYPKKLLNLHNPVCPTNGRKFFSSPFGFTRTLIYLNHVHKHHFIVELSVETGSSLAIYRFNRSSSLSSVSSEPAAPKSIENWADCDRPSNRNLIGAATSATTTTFSTVAGPEFNYNYRPSIVNGGKKYCSVKPQPRQQLIDEIIETRHVKDLVQCSTTTTAFDSIIRNEYDAAKSETIFILVDCRFDLKHFTGALHLFNILLEDLRLFEDIDSCVKALSFVTTGKVHHPQKSKHVLIIKSDVRNHLFPGEVNGLCCKVNFVLLGADENILKMFEESDIRNTEAVDINQLHAKIAPGQFSDHVSGGERKYNAGQWDLEKFVNCCQTAAKFYIKSMKRLKVLVDENSVRILWSMPINELENRALW</sequence>
<evidence type="ECO:0000313" key="1">
    <source>
        <dbReference type="Proteomes" id="UP000887565"/>
    </source>
</evidence>
<protein>
    <submittedName>
        <fullName evidence="2">Uncharacterized protein</fullName>
    </submittedName>
</protein>
<reference evidence="2" key="1">
    <citation type="submission" date="2022-11" db="UniProtKB">
        <authorList>
            <consortium name="WormBaseParasite"/>
        </authorList>
    </citation>
    <scope>IDENTIFICATION</scope>
</reference>
<dbReference type="Proteomes" id="UP000887565">
    <property type="component" value="Unplaced"/>
</dbReference>
<organism evidence="1 2">
    <name type="scientific">Romanomermis culicivorax</name>
    <name type="common">Nematode worm</name>
    <dbReference type="NCBI Taxonomy" id="13658"/>
    <lineage>
        <taxon>Eukaryota</taxon>
        <taxon>Metazoa</taxon>
        <taxon>Ecdysozoa</taxon>
        <taxon>Nematoda</taxon>
        <taxon>Enoplea</taxon>
        <taxon>Dorylaimia</taxon>
        <taxon>Mermithida</taxon>
        <taxon>Mermithoidea</taxon>
        <taxon>Mermithidae</taxon>
        <taxon>Romanomermis</taxon>
    </lineage>
</organism>
<keyword evidence="1" id="KW-1185">Reference proteome</keyword>